<dbReference type="InterPro" id="IPR016040">
    <property type="entry name" value="NAD(P)-bd_dom"/>
</dbReference>
<keyword evidence="3" id="KW-0456">Lyase</keyword>
<dbReference type="RefSeq" id="WP_087443934.1">
    <property type="nucleotide sequence ID" value="NZ_CABMNB010000036.1"/>
</dbReference>
<dbReference type="Pfam" id="PF16363">
    <property type="entry name" value="GDP_Man_Dehyd"/>
    <property type="match status" value="1"/>
</dbReference>
<dbReference type="Gene3D" id="3.90.25.10">
    <property type="entry name" value="UDP-galactose 4-epimerase, domain 1"/>
    <property type="match status" value="1"/>
</dbReference>
<dbReference type="InterPro" id="IPR013445">
    <property type="entry name" value="CDP_4_6_deHydtase"/>
</dbReference>
<evidence type="ECO:0000313" key="4">
    <source>
        <dbReference type="Proteomes" id="UP000315377"/>
    </source>
</evidence>
<sequence>MRSTSFWSNRKVLITGHTGFKGTWLALWLHTLGADVTGYALLPSGEPNLFRLCGLDHLIRSVIADIREQEALLCTIQEVQPEVIIHLAAQPLVRYSYLEPVHTYEVNVLGTVHLLEAVRIATAAKTPIKAVLNVTSDKCYEDQEWFWGYREIDKLGGYDPYSSSKACAELVTASYRNSYFNRKDYDVHGVSIATARAGNVIGGGDGSEDRIVPDCMRAILAESKLLIRNPAATRPWQHVLEPLQGYLLLAQKMVERGPEVAEAWNFGPMEESVKSVEWLVKRIGKLYGNDDFYELAAGEHPHETANLGLDSSKSRRVLGWKPVWNVEQALEKAVEWFTAYQNKKDMKSVCLQQLAAYTIAREREMISCEGGEM</sequence>
<dbReference type="EMBL" id="JAMDMM010000066">
    <property type="protein sequence ID" value="MCY9610929.1"/>
    <property type="molecule type" value="Genomic_DNA"/>
</dbReference>
<protein>
    <submittedName>
        <fullName evidence="3">CDP-glucose 4,6-dehydratase</fullName>
        <ecNumber evidence="3">4.2.1.45</ecNumber>
    </submittedName>
</protein>
<dbReference type="EMBL" id="CP041405">
    <property type="protein sequence ID" value="QDM42460.1"/>
    <property type="molecule type" value="Genomic_DNA"/>
</dbReference>
<organism evidence="3 4">
    <name type="scientific">Paenibacillus thiaminolyticus</name>
    <name type="common">Bacillus thiaminolyticus</name>
    <dbReference type="NCBI Taxonomy" id="49283"/>
    <lineage>
        <taxon>Bacteria</taxon>
        <taxon>Bacillati</taxon>
        <taxon>Bacillota</taxon>
        <taxon>Bacilli</taxon>
        <taxon>Bacillales</taxon>
        <taxon>Paenibacillaceae</taxon>
        <taxon>Paenibacillus</taxon>
    </lineage>
</organism>
<accession>A0AAP9DQY0</accession>
<dbReference type="Proteomes" id="UP000315377">
    <property type="component" value="Chromosome"/>
</dbReference>
<dbReference type="GeneID" id="76994812"/>
<reference evidence="2 5" key="2">
    <citation type="submission" date="2022-05" db="EMBL/GenBank/DDBJ databases">
        <title>Genome Sequencing of Bee-Associated Microbes.</title>
        <authorList>
            <person name="Dunlap C."/>
        </authorList>
    </citation>
    <scope>NUCLEOTIDE SEQUENCE [LARGE SCALE GENOMIC DNA]</scope>
    <source>
        <strain evidence="2 5">NRRL B-14613</strain>
    </source>
</reference>
<dbReference type="Gene3D" id="3.40.50.720">
    <property type="entry name" value="NAD(P)-binding Rossmann-like Domain"/>
    <property type="match status" value="1"/>
</dbReference>
<dbReference type="SUPFAM" id="SSF51735">
    <property type="entry name" value="NAD(P)-binding Rossmann-fold domains"/>
    <property type="match status" value="1"/>
</dbReference>
<evidence type="ECO:0000313" key="2">
    <source>
        <dbReference type="EMBL" id="MCY9610929.1"/>
    </source>
</evidence>
<dbReference type="AlphaFoldDB" id="A0AAP9DQY0"/>
<evidence type="ECO:0000259" key="1">
    <source>
        <dbReference type="Pfam" id="PF16363"/>
    </source>
</evidence>
<name>A0AAP9DQY0_PANTH</name>
<keyword evidence="5" id="KW-1185">Reference proteome</keyword>
<dbReference type="EC" id="4.2.1.45" evidence="3"/>
<proteinExistence type="predicted"/>
<dbReference type="PANTHER" id="PTHR43000">
    <property type="entry name" value="DTDP-D-GLUCOSE 4,6-DEHYDRATASE-RELATED"/>
    <property type="match status" value="1"/>
</dbReference>
<evidence type="ECO:0000313" key="5">
    <source>
        <dbReference type="Proteomes" id="UP001209276"/>
    </source>
</evidence>
<dbReference type="NCBIfam" id="TIGR02622">
    <property type="entry name" value="CDP_4_6_dhtase"/>
    <property type="match status" value="1"/>
</dbReference>
<gene>
    <name evidence="3" type="primary">rfbG</name>
    <name evidence="3" type="ORF">FLT43_02285</name>
    <name evidence="2" type="ORF">M5W83_27670</name>
</gene>
<dbReference type="Proteomes" id="UP001209276">
    <property type="component" value="Unassembled WGS sequence"/>
</dbReference>
<dbReference type="CDD" id="cd05252">
    <property type="entry name" value="CDP_GD_SDR_e"/>
    <property type="match status" value="1"/>
</dbReference>
<evidence type="ECO:0000313" key="3">
    <source>
        <dbReference type="EMBL" id="QDM42460.1"/>
    </source>
</evidence>
<feature type="domain" description="NAD(P)-binding" evidence="1">
    <location>
        <begin position="13"/>
        <end position="332"/>
    </location>
</feature>
<reference evidence="3 4" key="1">
    <citation type="submission" date="2019-07" db="EMBL/GenBank/DDBJ databases">
        <title>Paenibacillus thiaminolyticus NRRL B-4156.</title>
        <authorList>
            <person name="Hehnly C."/>
            <person name="Zhang L."/>
        </authorList>
    </citation>
    <scope>NUCLEOTIDE SEQUENCE [LARGE SCALE GENOMIC DNA]</scope>
    <source>
        <strain evidence="3 4">NRRL B-4156</strain>
    </source>
</reference>
<dbReference type="InterPro" id="IPR036291">
    <property type="entry name" value="NAD(P)-bd_dom_sf"/>
</dbReference>
<dbReference type="GO" id="GO:0047733">
    <property type="term" value="F:CDP-glucose 4,6-dehydratase activity"/>
    <property type="evidence" value="ECO:0007669"/>
    <property type="project" value="UniProtKB-EC"/>
</dbReference>